<sequence length="648" mass="72419">MTTKLKHQIYPTRLVSTRQASPFLRNWPQSSPEPRQFDRDVMDFTRSANDAPGTCSHSQTRGRMNTATDSHHLPRNPLMKPPTPSSRMRDRVARFHGKESGGPRQTSRRRSSVERRPALFRDPPRSKPGCPHPSAPQQKHTIRNPSSTPREQPPSPSSPPSMPSPSPSPSSSSSFSPHRKLLHSLIYWAVQRCRMSESPCRLTVSLKTPSEPAASSPLRVSVSDTGVGSKLEEFLELDALARETPVEKWDGTLLITTTGINDKAIYHYQFNLQEDTSSSARFSKLATTYKNYATFSGTEVCICLSNEAGLDDFILWLTSFMRKIFVLRAANLAIELTTEQTGTAGSRNVCLTHDSDDAYLSIATPSIERLVSGLKDYALSHGNTCEKCDACCMNRDRLKIGSGSAKIVDRRRDKGLLVEVVIMIAHTATDLTCWMVNCSSSQVLHFEDFIPCPISQSSFNVLMSMDWQSYGFKLKGGFMDDEGSAVLEWDNLTFARVDIAIHTYHGVVQEWQRSEPDKYLVRKALKSALFHLKEDHAGDFLSCHGKKIREYVPDLAESIAGLISSSNDQEFQDECVALLGLGSDQDISEGAIRSCISDKMARIIETNDTKDKDHVVDNTPYLFECEKLDEDSQQLDEEDGDEDMVSDY</sequence>
<proteinExistence type="predicted"/>
<protein>
    <submittedName>
        <fullName evidence="1">Uncharacterized protein</fullName>
    </submittedName>
</protein>
<evidence type="ECO:0000313" key="1">
    <source>
        <dbReference type="EnsemblPlants" id="AVESA.00010b.r2.6CG1139120.1.CDS"/>
    </source>
</evidence>
<keyword evidence="2" id="KW-1185">Reference proteome</keyword>
<organism evidence="1 2">
    <name type="scientific">Avena sativa</name>
    <name type="common">Oat</name>
    <dbReference type="NCBI Taxonomy" id="4498"/>
    <lineage>
        <taxon>Eukaryota</taxon>
        <taxon>Viridiplantae</taxon>
        <taxon>Streptophyta</taxon>
        <taxon>Embryophyta</taxon>
        <taxon>Tracheophyta</taxon>
        <taxon>Spermatophyta</taxon>
        <taxon>Magnoliopsida</taxon>
        <taxon>Liliopsida</taxon>
        <taxon>Poales</taxon>
        <taxon>Poaceae</taxon>
        <taxon>BOP clade</taxon>
        <taxon>Pooideae</taxon>
        <taxon>Poodae</taxon>
        <taxon>Poeae</taxon>
        <taxon>Poeae Chloroplast Group 1 (Aveneae type)</taxon>
        <taxon>Aveninae</taxon>
        <taxon>Avena</taxon>
    </lineage>
</organism>
<evidence type="ECO:0000313" key="2">
    <source>
        <dbReference type="Proteomes" id="UP001732700"/>
    </source>
</evidence>
<reference evidence="1" key="2">
    <citation type="submission" date="2025-09" db="UniProtKB">
        <authorList>
            <consortium name="EnsemblPlants"/>
        </authorList>
    </citation>
    <scope>IDENTIFICATION</scope>
</reference>
<reference evidence="1" key="1">
    <citation type="submission" date="2021-05" db="EMBL/GenBank/DDBJ databases">
        <authorList>
            <person name="Scholz U."/>
            <person name="Mascher M."/>
            <person name="Fiebig A."/>
        </authorList>
    </citation>
    <scope>NUCLEOTIDE SEQUENCE [LARGE SCALE GENOMIC DNA]</scope>
</reference>
<accession>A0ACD5ZCD4</accession>
<dbReference type="EnsemblPlants" id="AVESA.00010b.r2.6CG1139120.1">
    <property type="protein sequence ID" value="AVESA.00010b.r2.6CG1139120.1.CDS"/>
    <property type="gene ID" value="AVESA.00010b.r2.6CG1139120"/>
</dbReference>
<dbReference type="Proteomes" id="UP001732700">
    <property type="component" value="Chromosome 6C"/>
</dbReference>
<name>A0ACD5ZCD4_AVESA</name>